<dbReference type="Pfam" id="PF09084">
    <property type="entry name" value="NMT1"/>
    <property type="match status" value="1"/>
</dbReference>
<evidence type="ECO:0000259" key="5">
    <source>
        <dbReference type="Pfam" id="PF09084"/>
    </source>
</evidence>
<name>A0A1I0JKI0_9RHOB</name>
<dbReference type="Gene3D" id="3.40.190.10">
    <property type="entry name" value="Periplasmic binding protein-like II"/>
    <property type="match status" value="2"/>
</dbReference>
<dbReference type="STRING" id="364199.SAMN04489858_12911"/>
<reference evidence="6 7" key="1">
    <citation type="submission" date="2016-10" db="EMBL/GenBank/DDBJ databases">
        <authorList>
            <person name="de Groot N.N."/>
        </authorList>
    </citation>
    <scope>NUCLEOTIDE SEQUENCE [LARGE SCALE GENOMIC DNA]</scope>
    <source>
        <strain evidence="6 7">DSM 17862</strain>
    </source>
</reference>
<protein>
    <submittedName>
        <fullName evidence="6">Sulfonate transport system substrate-binding protein</fullName>
    </submittedName>
</protein>
<dbReference type="EMBL" id="FOHO01000029">
    <property type="protein sequence ID" value="SEU10143.1"/>
    <property type="molecule type" value="Genomic_DNA"/>
</dbReference>
<dbReference type="RefSeq" id="WP_217645922.1">
    <property type="nucleotide sequence ID" value="NZ_FOHO01000029.1"/>
</dbReference>
<dbReference type="SUPFAM" id="SSF53850">
    <property type="entry name" value="Periplasmic binding protein-like II"/>
    <property type="match status" value="1"/>
</dbReference>
<feature type="chain" id="PRO_5011492174" evidence="4">
    <location>
        <begin position="27"/>
        <end position="344"/>
    </location>
</feature>
<dbReference type="Proteomes" id="UP000199180">
    <property type="component" value="Unassembled WGS sequence"/>
</dbReference>
<dbReference type="NCBIfam" id="TIGR01409">
    <property type="entry name" value="TAT_signal_seq"/>
    <property type="match status" value="1"/>
</dbReference>
<dbReference type="InterPro" id="IPR006311">
    <property type="entry name" value="TAT_signal"/>
</dbReference>
<comment type="similarity">
    <text evidence="2">Belongs to the bacterial solute-binding protein SsuA/TauA family.</text>
</comment>
<evidence type="ECO:0000313" key="6">
    <source>
        <dbReference type="EMBL" id="SEU10143.1"/>
    </source>
</evidence>
<dbReference type="GO" id="GO:0042597">
    <property type="term" value="C:periplasmic space"/>
    <property type="evidence" value="ECO:0007669"/>
    <property type="project" value="UniProtKB-SubCell"/>
</dbReference>
<proteinExistence type="inferred from homology"/>
<evidence type="ECO:0000256" key="4">
    <source>
        <dbReference type="SAM" id="SignalP"/>
    </source>
</evidence>
<comment type="subcellular location">
    <subcellularLocation>
        <location evidence="1">Periplasm</location>
    </subcellularLocation>
</comment>
<feature type="domain" description="SsuA/THI5-like" evidence="5">
    <location>
        <begin position="129"/>
        <end position="250"/>
    </location>
</feature>
<sequence length="344" mass="36817">MPTVNKNRLTRRGLLKGATASGVALAAPNFFIGKAHASNETLRVGIIPAYSFGIYWLVQDQGFAPGVDMEFSVFPSGPPAIEAMVGGSVDAITVGAVPPLAAMARNVADLRAISVCGDASGLYTIVGREGYSSLADLEGKRVAVTSGSNFDFFLDTVLNAEGLADMPLTRINMEPIDAQAAMIAGAVDATVPLASSRKLIFDKLPGAVMLAEGAQMSIENRPSIMDIFMTTQQTMDARQDALRQVVEAFHSKGVGMLRDDNAEVVARMVAWQQKIGRAGVTAAEVEPLLNGYFYFDIPEIKDVYAKDLLKKSLQVQSEFLVEAQKIPAVPDLDTMVSSQIIEQL</sequence>
<feature type="signal peptide" evidence="4">
    <location>
        <begin position="1"/>
        <end position="26"/>
    </location>
</feature>
<keyword evidence="3 4" id="KW-0732">Signal</keyword>
<keyword evidence="7" id="KW-1185">Reference proteome</keyword>
<evidence type="ECO:0000313" key="7">
    <source>
        <dbReference type="Proteomes" id="UP000199180"/>
    </source>
</evidence>
<evidence type="ECO:0000256" key="3">
    <source>
        <dbReference type="ARBA" id="ARBA00022729"/>
    </source>
</evidence>
<dbReference type="InterPro" id="IPR015168">
    <property type="entry name" value="SsuA/THI5"/>
</dbReference>
<organism evidence="6 7">
    <name type="scientific">Paracoccus homiensis</name>
    <dbReference type="NCBI Taxonomy" id="364199"/>
    <lineage>
        <taxon>Bacteria</taxon>
        <taxon>Pseudomonadati</taxon>
        <taxon>Pseudomonadota</taxon>
        <taxon>Alphaproteobacteria</taxon>
        <taxon>Rhodobacterales</taxon>
        <taxon>Paracoccaceae</taxon>
        <taxon>Paracoccus</taxon>
    </lineage>
</organism>
<accession>A0A1I0JKI0</accession>
<dbReference type="PANTHER" id="PTHR30024:SF47">
    <property type="entry name" value="TAURINE-BINDING PERIPLASMIC PROTEIN"/>
    <property type="match status" value="1"/>
</dbReference>
<dbReference type="InterPro" id="IPR019546">
    <property type="entry name" value="TAT_signal_bac_arc"/>
</dbReference>
<gene>
    <name evidence="6" type="ORF">SAMN04489858_12911</name>
</gene>
<dbReference type="AlphaFoldDB" id="A0A1I0JKI0"/>
<evidence type="ECO:0000256" key="2">
    <source>
        <dbReference type="ARBA" id="ARBA00010742"/>
    </source>
</evidence>
<dbReference type="PROSITE" id="PS51318">
    <property type="entry name" value="TAT"/>
    <property type="match status" value="1"/>
</dbReference>
<dbReference type="PANTHER" id="PTHR30024">
    <property type="entry name" value="ALIPHATIC SULFONATES-BINDING PROTEIN-RELATED"/>
    <property type="match status" value="1"/>
</dbReference>
<evidence type="ECO:0000256" key="1">
    <source>
        <dbReference type="ARBA" id="ARBA00004418"/>
    </source>
</evidence>